<keyword evidence="2" id="KW-0489">Methyltransferase</keyword>
<dbReference type="CDD" id="cd02440">
    <property type="entry name" value="AdoMet_MTases"/>
    <property type="match status" value="1"/>
</dbReference>
<comment type="caution">
    <text evidence="2">The sequence shown here is derived from an EMBL/GenBank/DDBJ whole genome shotgun (WGS) entry which is preliminary data.</text>
</comment>
<dbReference type="Gene3D" id="3.40.50.150">
    <property type="entry name" value="Vaccinia Virus protein VP39"/>
    <property type="match status" value="1"/>
</dbReference>
<evidence type="ECO:0000313" key="2">
    <source>
        <dbReference type="EMBL" id="TCP39982.1"/>
    </source>
</evidence>
<dbReference type="Pfam" id="PF13649">
    <property type="entry name" value="Methyltransf_25"/>
    <property type="match status" value="1"/>
</dbReference>
<keyword evidence="3" id="KW-1185">Reference proteome</keyword>
<dbReference type="Proteomes" id="UP000294835">
    <property type="component" value="Unassembled WGS sequence"/>
</dbReference>
<protein>
    <submittedName>
        <fullName evidence="2">Methyltransferase family protein</fullName>
    </submittedName>
</protein>
<feature type="domain" description="Methyltransferase" evidence="1">
    <location>
        <begin position="115"/>
        <end position="196"/>
    </location>
</feature>
<gene>
    <name evidence="2" type="ORF">EV662_109108</name>
</gene>
<proteinExistence type="predicted"/>
<organism evidence="2 3">
    <name type="scientific">Rhodovulum marinum</name>
    <dbReference type="NCBI Taxonomy" id="320662"/>
    <lineage>
        <taxon>Bacteria</taxon>
        <taxon>Pseudomonadati</taxon>
        <taxon>Pseudomonadota</taxon>
        <taxon>Alphaproteobacteria</taxon>
        <taxon>Rhodobacterales</taxon>
        <taxon>Paracoccaceae</taxon>
        <taxon>Rhodovulum</taxon>
    </lineage>
</organism>
<keyword evidence="2" id="KW-0808">Transferase</keyword>
<dbReference type="EMBL" id="SLXP01000009">
    <property type="protein sequence ID" value="TCP39982.1"/>
    <property type="molecule type" value="Genomic_DNA"/>
</dbReference>
<reference evidence="2 3" key="1">
    <citation type="submission" date="2019-03" db="EMBL/GenBank/DDBJ databases">
        <title>Genomic Encyclopedia of Type Strains, Phase IV (KMG-IV): sequencing the most valuable type-strain genomes for metagenomic binning, comparative biology and taxonomic classification.</title>
        <authorList>
            <person name="Goeker M."/>
        </authorList>
    </citation>
    <scope>NUCLEOTIDE SEQUENCE [LARGE SCALE GENOMIC DNA]</scope>
    <source>
        <strain evidence="2 3">DSM 18063</strain>
    </source>
</reference>
<dbReference type="GO" id="GO:0032259">
    <property type="term" value="P:methylation"/>
    <property type="evidence" value="ECO:0007669"/>
    <property type="project" value="UniProtKB-KW"/>
</dbReference>
<dbReference type="AlphaFoldDB" id="A0A4R2PV85"/>
<dbReference type="InterPro" id="IPR041698">
    <property type="entry name" value="Methyltransf_25"/>
</dbReference>
<evidence type="ECO:0000313" key="3">
    <source>
        <dbReference type="Proteomes" id="UP000294835"/>
    </source>
</evidence>
<evidence type="ECO:0000259" key="1">
    <source>
        <dbReference type="Pfam" id="PF13649"/>
    </source>
</evidence>
<sequence>MTAASVHLAAFFQNGRSVASVLKDNASLAMHPTEPLDDLARFSFEHAGNLCEKEHGCLAYHRAWSVIRLLLRNGAVPAGTDFFAEGLARAAVDGRCRVLLSGAADSGLAAMVLGALARCGLSGELVLAERCATPIEQNRRLAAHLGRGIELHHGNILDLDCAAVDAVVAHSFLNFLPAELRPDLVATWARVLRPGGLLLLHQKLGDLVWHLDAAALQANRQRLEAAALARGYRPETVQAIGTAGHAFWTRPRVTPSTRDSELREMLARSGLECLSVNGLDRLSVQSPSYVPGISPEIRQSLIVARRPL</sequence>
<name>A0A4R2PV85_9RHOB</name>
<accession>A0A4R2PV85</accession>
<dbReference type="SUPFAM" id="SSF53335">
    <property type="entry name" value="S-adenosyl-L-methionine-dependent methyltransferases"/>
    <property type="match status" value="1"/>
</dbReference>
<dbReference type="GO" id="GO:0008168">
    <property type="term" value="F:methyltransferase activity"/>
    <property type="evidence" value="ECO:0007669"/>
    <property type="project" value="UniProtKB-KW"/>
</dbReference>
<dbReference type="InterPro" id="IPR029063">
    <property type="entry name" value="SAM-dependent_MTases_sf"/>
</dbReference>